<keyword evidence="3" id="KW-1185">Reference proteome</keyword>
<dbReference type="RefSeq" id="WP_190382499.1">
    <property type="nucleotide sequence ID" value="NZ_JACJQT010000010.1"/>
</dbReference>
<dbReference type="EMBL" id="JACJQT010000010">
    <property type="protein sequence ID" value="MBD2277836.1"/>
    <property type="molecule type" value="Genomic_DNA"/>
</dbReference>
<feature type="domain" description="DUF4351" evidence="1">
    <location>
        <begin position="233"/>
        <end position="291"/>
    </location>
</feature>
<evidence type="ECO:0000259" key="1">
    <source>
        <dbReference type="Pfam" id="PF14261"/>
    </source>
</evidence>
<dbReference type="PANTHER" id="PTHR35586">
    <property type="entry name" value="SLL1691 PROTEIN"/>
    <property type="match status" value="1"/>
</dbReference>
<dbReference type="Pfam" id="PF11103">
    <property type="entry name" value="DUF2887"/>
    <property type="match status" value="1"/>
</dbReference>
<reference evidence="2 3" key="1">
    <citation type="journal article" date="2020" name="ISME J.">
        <title>Comparative genomics reveals insights into cyanobacterial evolution and habitat adaptation.</title>
        <authorList>
            <person name="Chen M.Y."/>
            <person name="Teng W.K."/>
            <person name="Zhao L."/>
            <person name="Hu C.X."/>
            <person name="Zhou Y.K."/>
            <person name="Han B.P."/>
            <person name="Song L.R."/>
            <person name="Shu W.S."/>
        </authorList>
    </citation>
    <scope>NUCLEOTIDE SEQUENCE [LARGE SCALE GENOMIC DNA]</scope>
    <source>
        <strain evidence="2 3">FACHB-1040</strain>
    </source>
</reference>
<accession>A0ABR8BVM9</accession>
<dbReference type="PANTHER" id="PTHR35586:SF2">
    <property type="entry name" value="SLL1542 PROTEIN"/>
    <property type="match status" value="1"/>
</dbReference>
<name>A0ABR8BVM9_APHFL</name>
<dbReference type="Pfam" id="PF14261">
    <property type="entry name" value="DUF4351"/>
    <property type="match status" value="1"/>
</dbReference>
<gene>
    <name evidence="2" type="ORF">H6F99_05740</name>
</gene>
<dbReference type="InterPro" id="IPR025587">
    <property type="entry name" value="DUF4351"/>
</dbReference>
<evidence type="ECO:0000313" key="3">
    <source>
        <dbReference type="Proteomes" id="UP000606721"/>
    </source>
</evidence>
<sequence length="296" mass="34523">MRRDTIFYKLFQQFPSLLFQLLEKPPKNANAYRFDSVAIKEPKFEIDGVFLPPENENPGIVYFCEVQFQKDEILYERVVAESSLYFYRNRTRFSDWEAVIIYPSRNIEQSNIYPLRAFLNSDQVHRVYLDELGDIHQLPTWVGVMILTTLEESQAPEAARYLLTKTKEEIPSSSNSVIIEMITTIMMYKFENLNRQEVESMLGITLKQTRVYQEIKEEGREQGKEEGRKEGREEGLEEATFNLVMRLLSKRFGKISPKIRGSVAGLSLHILEDLSEALLDFNNVEDLLAWLAKVED</sequence>
<protein>
    <submittedName>
        <fullName evidence="2">Rpn family recombination-promoting nuclease/putative transposase</fullName>
    </submittedName>
</protein>
<evidence type="ECO:0000313" key="2">
    <source>
        <dbReference type="EMBL" id="MBD2277836.1"/>
    </source>
</evidence>
<dbReference type="InterPro" id="IPR010106">
    <property type="entry name" value="RpnA"/>
</dbReference>
<dbReference type="Proteomes" id="UP000606721">
    <property type="component" value="Unassembled WGS sequence"/>
</dbReference>
<comment type="caution">
    <text evidence="2">The sequence shown here is derived from an EMBL/GenBank/DDBJ whole genome shotgun (WGS) entry which is preliminary data.</text>
</comment>
<organism evidence="2 3">
    <name type="scientific">Aphanizomenon flos-aquae FACHB-1040</name>
    <dbReference type="NCBI Taxonomy" id="2692887"/>
    <lineage>
        <taxon>Bacteria</taxon>
        <taxon>Bacillati</taxon>
        <taxon>Cyanobacteriota</taxon>
        <taxon>Cyanophyceae</taxon>
        <taxon>Nostocales</taxon>
        <taxon>Aphanizomenonaceae</taxon>
        <taxon>Aphanizomenon</taxon>
    </lineage>
</organism>
<dbReference type="NCBIfam" id="TIGR01784">
    <property type="entry name" value="T_den_put_tspse"/>
    <property type="match status" value="1"/>
</dbReference>
<dbReference type="InterPro" id="IPR022573">
    <property type="entry name" value="DUF2887"/>
</dbReference>
<proteinExistence type="predicted"/>